<dbReference type="Gene3D" id="3.90.550.10">
    <property type="entry name" value="Spore Coat Polysaccharide Biosynthesis Protein SpsA, Chain A"/>
    <property type="match status" value="1"/>
</dbReference>
<name>A0A1F7I8H7_9BACT</name>
<dbReference type="CDD" id="cd00761">
    <property type="entry name" value="Glyco_tranf_GTA_type"/>
    <property type="match status" value="1"/>
</dbReference>
<comment type="caution">
    <text evidence="2">The sequence shown here is derived from an EMBL/GenBank/DDBJ whole genome shotgun (WGS) entry which is preliminary data.</text>
</comment>
<proteinExistence type="predicted"/>
<accession>A0A1F7I8H7</accession>
<dbReference type="AlphaFoldDB" id="A0A1F7I8H7"/>
<protein>
    <recommendedName>
        <fullName evidence="1">Glycosyltransferase 2-like domain-containing protein</fullName>
    </recommendedName>
</protein>
<feature type="domain" description="Glycosyltransferase 2-like" evidence="1">
    <location>
        <begin position="58"/>
        <end position="179"/>
    </location>
</feature>
<evidence type="ECO:0000259" key="1">
    <source>
        <dbReference type="Pfam" id="PF00535"/>
    </source>
</evidence>
<dbReference type="EMBL" id="MGAG01000038">
    <property type="protein sequence ID" value="OGK39677.1"/>
    <property type="molecule type" value="Genomic_DNA"/>
</dbReference>
<reference evidence="2 3" key="1">
    <citation type="journal article" date="2016" name="Nat. Commun.">
        <title>Thousands of microbial genomes shed light on interconnected biogeochemical processes in an aquifer system.</title>
        <authorList>
            <person name="Anantharaman K."/>
            <person name="Brown C.T."/>
            <person name="Hug L.A."/>
            <person name="Sharon I."/>
            <person name="Castelle C.J."/>
            <person name="Probst A.J."/>
            <person name="Thomas B.C."/>
            <person name="Singh A."/>
            <person name="Wilkins M.J."/>
            <person name="Karaoz U."/>
            <person name="Brodie E.L."/>
            <person name="Williams K.H."/>
            <person name="Hubbard S.S."/>
            <person name="Banfield J.F."/>
        </authorList>
    </citation>
    <scope>NUCLEOTIDE SEQUENCE [LARGE SCALE GENOMIC DNA]</scope>
</reference>
<evidence type="ECO:0000313" key="2">
    <source>
        <dbReference type="EMBL" id="OGK39677.1"/>
    </source>
</evidence>
<gene>
    <name evidence="2" type="ORF">A2954_06600</name>
</gene>
<dbReference type="InterPro" id="IPR001173">
    <property type="entry name" value="Glyco_trans_2-like"/>
</dbReference>
<dbReference type="SUPFAM" id="SSF53448">
    <property type="entry name" value="Nucleotide-diphospho-sugar transferases"/>
    <property type="match status" value="1"/>
</dbReference>
<sequence length="291" mass="32621">MVKEQVIYSPAFRRSDVAYFRNSLREANSIAGLSSGEIIDHYGKKIRKRFEKRSGVPVIIPAYNEEKDLSRLLLGLANIYTLTRPVVINNGSDDKTADVADQLGVERINENFAGKLAAERTGLKYILTESPDTKVILNIEADCIPCTDWGSTILSNLDKLKTGGVVYGLYWHYGSTTVSDFLLSVYLLGKTPIYSLFYDKVSTHGGNSGLKLDREGKLAEALLNIDISNRLGIPDYRKAVLKKAGAEFMRNMSPRSLALTRSDRIPTVSALAKLIFYRNAYMSTRYPEWFR</sequence>
<dbReference type="Pfam" id="PF00535">
    <property type="entry name" value="Glycos_transf_2"/>
    <property type="match status" value="1"/>
</dbReference>
<evidence type="ECO:0000313" key="3">
    <source>
        <dbReference type="Proteomes" id="UP000177698"/>
    </source>
</evidence>
<dbReference type="Proteomes" id="UP000177698">
    <property type="component" value="Unassembled WGS sequence"/>
</dbReference>
<organism evidence="2 3">
    <name type="scientific">Candidatus Roizmanbacteria bacterium RIFCSPLOWO2_01_FULL_37_12</name>
    <dbReference type="NCBI Taxonomy" id="1802056"/>
    <lineage>
        <taxon>Bacteria</taxon>
        <taxon>Candidatus Roizmaniibacteriota</taxon>
    </lineage>
</organism>
<dbReference type="InterPro" id="IPR029044">
    <property type="entry name" value="Nucleotide-diphossugar_trans"/>
</dbReference>